<dbReference type="SUPFAM" id="SSF51735">
    <property type="entry name" value="NAD(P)-binding Rossmann-fold domains"/>
    <property type="match status" value="1"/>
</dbReference>
<sequence>MSERILITGGSGFLGYHLIHAAKAEGLDVDAGVRAHSRTDHLRDMGIGLIDLPYDTKSSLSARLAAGRYRYIVHAAAVTRAQSPAVYQQVNVQYAQNLAQAAMDSGIPLASFVYVSSLAAIGPLPYQPGLLIDENTIPQPVTAYGRSKRDAEQRLKAIDGLPLRIIRPTAVYGPRERDLLMLFRAVAKGVDAYIGKAPQLLSFVYATDLAKVIIKAALFGTGDKAVREYNISDGRIYGRYDLADMLACIFCKKPLRIHLPTGMVRMIAEGMALAYRRSATTPVIYPERILELTAPNWGCDISRASRELDYRPAYDLEKGLHETIAWYKAQQWL</sequence>
<keyword evidence="3" id="KW-1185">Reference proteome</keyword>
<dbReference type="Pfam" id="PF01370">
    <property type="entry name" value="Epimerase"/>
    <property type="match status" value="1"/>
</dbReference>
<evidence type="ECO:0000313" key="3">
    <source>
        <dbReference type="Proteomes" id="UP000190541"/>
    </source>
</evidence>
<name>A0A1T5A2I6_9SPHI</name>
<dbReference type="EMBL" id="FUYS01000001">
    <property type="protein sequence ID" value="SKB28833.1"/>
    <property type="molecule type" value="Genomic_DNA"/>
</dbReference>
<feature type="domain" description="NAD-dependent epimerase/dehydratase" evidence="1">
    <location>
        <begin position="5"/>
        <end position="231"/>
    </location>
</feature>
<dbReference type="RefSeq" id="WP_079715176.1">
    <property type="nucleotide sequence ID" value="NZ_FUYS01000001.1"/>
</dbReference>
<dbReference type="Proteomes" id="UP000190541">
    <property type="component" value="Unassembled WGS sequence"/>
</dbReference>
<organism evidence="2 3">
    <name type="scientific">Parapedobacter luteus</name>
    <dbReference type="NCBI Taxonomy" id="623280"/>
    <lineage>
        <taxon>Bacteria</taxon>
        <taxon>Pseudomonadati</taxon>
        <taxon>Bacteroidota</taxon>
        <taxon>Sphingobacteriia</taxon>
        <taxon>Sphingobacteriales</taxon>
        <taxon>Sphingobacteriaceae</taxon>
        <taxon>Parapedobacter</taxon>
    </lineage>
</organism>
<evidence type="ECO:0000259" key="1">
    <source>
        <dbReference type="Pfam" id="PF01370"/>
    </source>
</evidence>
<dbReference type="InterPro" id="IPR036291">
    <property type="entry name" value="NAD(P)-bd_dom_sf"/>
</dbReference>
<dbReference type="InterPro" id="IPR001509">
    <property type="entry name" value="Epimerase_deHydtase"/>
</dbReference>
<dbReference type="Gene3D" id="3.40.50.720">
    <property type="entry name" value="NAD(P)-binding Rossmann-like Domain"/>
    <property type="match status" value="1"/>
</dbReference>
<gene>
    <name evidence="2" type="ORF">SAMN05660226_00444</name>
</gene>
<protein>
    <submittedName>
        <fullName evidence="2">Nucleoside-diphosphate-sugar epimerase</fullName>
    </submittedName>
</protein>
<dbReference type="InterPro" id="IPR050177">
    <property type="entry name" value="Lipid_A_modif_metabolic_enz"/>
</dbReference>
<reference evidence="2 3" key="1">
    <citation type="submission" date="2017-02" db="EMBL/GenBank/DDBJ databases">
        <authorList>
            <person name="Peterson S.W."/>
        </authorList>
    </citation>
    <scope>NUCLEOTIDE SEQUENCE [LARGE SCALE GENOMIC DNA]</scope>
    <source>
        <strain evidence="2 3">DSM 22899</strain>
    </source>
</reference>
<evidence type="ECO:0000313" key="2">
    <source>
        <dbReference type="EMBL" id="SKB28833.1"/>
    </source>
</evidence>
<dbReference type="OrthoDB" id="1490291at2"/>
<accession>A0A1T5A2I6</accession>
<dbReference type="STRING" id="623280.SAMN05660226_00444"/>
<dbReference type="PANTHER" id="PTHR43245:SF58">
    <property type="entry name" value="BLL5923 PROTEIN"/>
    <property type="match status" value="1"/>
</dbReference>
<proteinExistence type="predicted"/>
<dbReference type="PANTHER" id="PTHR43245">
    <property type="entry name" value="BIFUNCTIONAL POLYMYXIN RESISTANCE PROTEIN ARNA"/>
    <property type="match status" value="1"/>
</dbReference>
<dbReference type="AlphaFoldDB" id="A0A1T5A2I6"/>